<sequence length="73" mass="8552">MARAAKTERSTRIDPELRGDWPFWHGGRCKDLVVDYADAFLTYVDQICVDLQEETLASADWQRYTFRPDFHGI</sequence>
<evidence type="ECO:0000313" key="2">
    <source>
        <dbReference type="Proteomes" id="UP000012062"/>
    </source>
</evidence>
<keyword evidence="2" id="KW-1185">Reference proteome</keyword>
<name>M5EVY0_9HYPH</name>
<dbReference type="AlphaFoldDB" id="M5EVY0"/>
<accession>M5EVY0</accession>
<dbReference type="Proteomes" id="UP000012062">
    <property type="component" value="Unassembled WGS sequence"/>
</dbReference>
<dbReference type="EMBL" id="CAUM01000159">
    <property type="protein sequence ID" value="CCV09174.1"/>
    <property type="molecule type" value="Genomic_DNA"/>
</dbReference>
<evidence type="ECO:0000313" key="1">
    <source>
        <dbReference type="EMBL" id="CCV09174.1"/>
    </source>
</evidence>
<dbReference type="STRING" id="1297569.MESS2_880004"/>
<protein>
    <submittedName>
        <fullName evidence="1">Uncharacterized protein</fullName>
    </submittedName>
</protein>
<proteinExistence type="predicted"/>
<reference evidence="1 2" key="1">
    <citation type="submission" date="2013-02" db="EMBL/GenBank/DDBJ databases">
        <authorList>
            <person name="Genoscope - CEA"/>
        </authorList>
    </citation>
    <scope>NUCLEOTIDE SEQUENCE [LARGE SCALE GENOMIC DNA]</scope>
    <source>
        <strain evidence="1 2">STM 2683</strain>
    </source>
</reference>
<gene>
    <name evidence="1" type="ORF">MESS2_880004</name>
</gene>
<organism evidence="1 2">
    <name type="scientific">Mesorhizobium metallidurans STM 2683</name>
    <dbReference type="NCBI Taxonomy" id="1297569"/>
    <lineage>
        <taxon>Bacteria</taxon>
        <taxon>Pseudomonadati</taxon>
        <taxon>Pseudomonadota</taxon>
        <taxon>Alphaproteobacteria</taxon>
        <taxon>Hyphomicrobiales</taxon>
        <taxon>Phyllobacteriaceae</taxon>
        <taxon>Mesorhizobium</taxon>
    </lineage>
</organism>
<comment type="caution">
    <text evidence="1">The sequence shown here is derived from an EMBL/GenBank/DDBJ whole genome shotgun (WGS) entry which is preliminary data.</text>
</comment>